<dbReference type="EMBL" id="DF238840">
    <property type="protein sequence ID" value="GAF24691.1"/>
    <property type="molecule type" value="Genomic_DNA"/>
</dbReference>
<keyword evidence="1" id="KW-0812">Transmembrane</keyword>
<dbReference type="PANTHER" id="PTHR35007">
    <property type="entry name" value="INTEGRAL MEMBRANE PROTEIN-RELATED"/>
    <property type="match status" value="1"/>
</dbReference>
<dbReference type="PANTHER" id="PTHR35007:SF2">
    <property type="entry name" value="PILUS ASSEMBLE PROTEIN"/>
    <property type="match status" value="1"/>
</dbReference>
<feature type="transmembrane region" description="Helical" evidence="1">
    <location>
        <begin position="84"/>
        <end position="103"/>
    </location>
</feature>
<feature type="transmembrane region" description="Helical" evidence="1">
    <location>
        <begin position="253"/>
        <end position="273"/>
    </location>
</feature>
<evidence type="ECO:0000256" key="1">
    <source>
        <dbReference type="SAM" id="Phobius"/>
    </source>
</evidence>
<evidence type="ECO:0000313" key="2">
    <source>
        <dbReference type="EMBL" id="GAF24691.1"/>
    </source>
</evidence>
<feature type="transmembrane region" description="Helical" evidence="1">
    <location>
        <begin position="20"/>
        <end position="43"/>
    </location>
</feature>
<keyword evidence="1" id="KW-0472">Membrane</keyword>
<protein>
    <submittedName>
        <fullName evidence="2">Flp pilus assembly protein TadB</fullName>
    </submittedName>
</protein>
<feature type="transmembrane region" description="Helical" evidence="1">
    <location>
        <begin position="279"/>
        <end position="303"/>
    </location>
</feature>
<reference evidence="2" key="1">
    <citation type="journal article" date="2014" name="Gene">
        <title>Genome-guided analysis of transformation efficiency and carbon dioxide assimilation by Moorella thermoacetica Y72.</title>
        <authorList>
            <person name="Tsukahara K."/>
            <person name="Kita A."/>
            <person name="Nakashimada Y."/>
            <person name="Hoshino T."/>
            <person name="Murakami K."/>
        </authorList>
    </citation>
    <scope>NUCLEOTIDE SEQUENCE [LARGE SCALE GENOMIC DNA]</scope>
    <source>
        <strain evidence="2">Y72</strain>
    </source>
</reference>
<name>A0A0S6UA47_NEOTH</name>
<dbReference type="AlphaFoldDB" id="A0A0S6UA47"/>
<feature type="transmembrane region" description="Helical" evidence="1">
    <location>
        <begin position="109"/>
        <end position="128"/>
    </location>
</feature>
<organism evidence="2">
    <name type="scientific">Moorella thermoacetica Y72</name>
    <dbReference type="NCBI Taxonomy" id="1325331"/>
    <lineage>
        <taxon>Bacteria</taxon>
        <taxon>Bacillati</taxon>
        <taxon>Bacillota</taxon>
        <taxon>Clostridia</taxon>
        <taxon>Neomoorellales</taxon>
        <taxon>Neomoorellaceae</taxon>
        <taxon>Neomoorella</taxon>
    </lineage>
</organism>
<dbReference type="Proteomes" id="UP000063718">
    <property type="component" value="Unassembled WGS sequence"/>
</dbReference>
<proteinExistence type="predicted"/>
<accession>A0A0S6UA47</accession>
<gene>
    <name evidence="2" type="ORF">MTY_0018</name>
</gene>
<keyword evidence="1" id="KW-1133">Transmembrane helix</keyword>
<sequence length="312" mass="34617">MLPLRRHGRRLEKGGVRVMTRLSVLGVAFGTGLAAGAGMLLLFRVINYRKAVRQLSFLIPRESLDAWAEATERKLEAAGVRFRGRLYTVGVTLAVLASLYVGIFVFRNFVAALLMATAAVLLPDQFILQRTESRKLKMLEQMATAVRIFAAEFTQTPQIGKALGEVAARVPDPLGAVFRDAYRAVSLGKALDDVFSDLMVRLDFGPGRMFVQLLMAARRDSSVAPLFGELVTRLAVLLELIRKNRSELYADRLLSWIMLAAMVPAYLVMRATVPETYEFLSGTVAGRIVVALCFLSVIVWVVMDRFMGRVEV</sequence>